<name>A0A512NEI1_9HYPH</name>
<dbReference type="EMBL" id="BKAJ01000077">
    <property type="protein sequence ID" value="GEP57346.1"/>
    <property type="molecule type" value="Genomic_DNA"/>
</dbReference>
<proteinExistence type="predicted"/>
<dbReference type="RefSeq" id="WP_147151713.1">
    <property type="nucleotide sequence ID" value="NZ_BKAJ01000077.1"/>
</dbReference>
<keyword evidence="2" id="KW-1185">Reference proteome</keyword>
<protein>
    <submittedName>
        <fullName evidence="1">Uncharacterized protein</fullName>
    </submittedName>
</protein>
<reference evidence="1 2" key="1">
    <citation type="submission" date="2019-07" db="EMBL/GenBank/DDBJ databases">
        <title>Whole genome shotgun sequence of Reyranella soli NBRC 108950.</title>
        <authorList>
            <person name="Hosoyama A."/>
            <person name="Uohara A."/>
            <person name="Ohji S."/>
            <person name="Ichikawa N."/>
        </authorList>
    </citation>
    <scope>NUCLEOTIDE SEQUENCE [LARGE SCALE GENOMIC DNA]</scope>
    <source>
        <strain evidence="1 2">NBRC 108950</strain>
    </source>
</reference>
<evidence type="ECO:0000313" key="1">
    <source>
        <dbReference type="EMBL" id="GEP57346.1"/>
    </source>
</evidence>
<comment type="caution">
    <text evidence="1">The sequence shown here is derived from an EMBL/GenBank/DDBJ whole genome shotgun (WGS) entry which is preliminary data.</text>
</comment>
<accession>A0A512NEI1</accession>
<evidence type="ECO:0000313" key="2">
    <source>
        <dbReference type="Proteomes" id="UP000321058"/>
    </source>
</evidence>
<dbReference type="AlphaFoldDB" id="A0A512NEI1"/>
<sequence>MKRPNRKPLAKGKPARLNVTVVPPRRYFDANGVEYDYQHTLPKKKGMVCKVSTESPLPEWVPDRERWNREAYTHTISVVDLRHWLPHLNMGTYALVADEVRFGELYVWCERGRDDGPIRAEFGRALSIGSTSCLMLTTSGHRRIITPARHPFRFRVVGHASSPKGYPPPPRSETPVAVAPRIYSQNATSWMESVLERVRELGKSINAFRSAQAFVRFEIEKTPEEDDHVYTYANGHSVLTALVDTAARDMVAVGASVRAFLEASPDLEACMKADEAALAADAGQGA</sequence>
<gene>
    <name evidence="1" type="ORF">RSO01_45120</name>
</gene>
<organism evidence="1 2">
    <name type="scientific">Reyranella soli</name>
    <dbReference type="NCBI Taxonomy" id="1230389"/>
    <lineage>
        <taxon>Bacteria</taxon>
        <taxon>Pseudomonadati</taxon>
        <taxon>Pseudomonadota</taxon>
        <taxon>Alphaproteobacteria</taxon>
        <taxon>Hyphomicrobiales</taxon>
        <taxon>Reyranellaceae</taxon>
        <taxon>Reyranella</taxon>
    </lineage>
</organism>
<dbReference type="Proteomes" id="UP000321058">
    <property type="component" value="Unassembled WGS sequence"/>
</dbReference>